<evidence type="ECO:0000313" key="3">
    <source>
        <dbReference type="EMBL" id="KIK24969.1"/>
    </source>
</evidence>
<dbReference type="OrthoDB" id="2668493at2759"/>
<dbReference type="Proteomes" id="UP000054018">
    <property type="component" value="Unassembled WGS sequence"/>
</dbReference>
<organism evidence="3 4">
    <name type="scientific">Pisolithus microcarpus 441</name>
    <dbReference type="NCBI Taxonomy" id="765257"/>
    <lineage>
        <taxon>Eukaryota</taxon>
        <taxon>Fungi</taxon>
        <taxon>Dikarya</taxon>
        <taxon>Basidiomycota</taxon>
        <taxon>Agaricomycotina</taxon>
        <taxon>Agaricomycetes</taxon>
        <taxon>Agaricomycetidae</taxon>
        <taxon>Boletales</taxon>
        <taxon>Sclerodermatineae</taxon>
        <taxon>Pisolithaceae</taxon>
        <taxon>Pisolithus</taxon>
    </lineage>
</organism>
<protein>
    <recommendedName>
        <fullName evidence="2">DUF6533 domain-containing protein</fullName>
    </recommendedName>
</protein>
<dbReference type="Pfam" id="PF20151">
    <property type="entry name" value="DUF6533"/>
    <property type="match status" value="1"/>
</dbReference>
<feature type="transmembrane region" description="Helical" evidence="1">
    <location>
        <begin position="265"/>
        <end position="284"/>
    </location>
</feature>
<dbReference type="EMBL" id="KN833712">
    <property type="protein sequence ID" value="KIK24969.1"/>
    <property type="molecule type" value="Genomic_DNA"/>
</dbReference>
<dbReference type="AlphaFoldDB" id="A0A0C9ZG84"/>
<feature type="domain" description="DUF6533" evidence="2">
    <location>
        <begin position="24"/>
        <end position="85"/>
    </location>
</feature>
<feature type="transmembrane region" description="Helical" evidence="1">
    <location>
        <begin position="21"/>
        <end position="41"/>
    </location>
</feature>
<proteinExistence type="predicted"/>
<gene>
    <name evidence="3" type="ORF">PISMIDRAFT_677759</name>
</gene>
<keyword evidence="1" id="KW-1133">Transmembrane helix</keyword>
<accession>A0A0C9ZG84</accession>
<name>A0A0C9ZG84_9AGAM</name>
<keyword evidence="4" id="KW-1185">Reference proteome</keyword>
<sequence>MSTAAEEELQALYDNLWQIRIVNYVTISCVAFLVYDIFTNLDREVPLIWRYYNNADNDERVSWRGRARRILVQTLFVFGRYYALLYLACKVFYYYCTFGGEILYTTLVNIILVIRLNAMYQIFYGKNGLRRHQVFLASVVAEFIVCIITVTWIQKRVIEPPAGIPWPGCMLSEDPNTALTLPGWGIAILVATIFLGLTLRLLYSSMRLRFERFGDFTISNIKREIRNIQPMTLTMIRDSVLFYFPGRVLVASVPVTALYRTALATVTAPIILALYSFCASRLIIHTRESFARPFQDLSSRGTEPINFASRASHVGMHA</sequence>
<feature type="transmembrane region" description="Helical" evidence="1">
    <location>
        <begin position="134"/>
        <end position="153"/>
    </location>
</feature>
<reference evidence="3 4" key="1">
    <citation type="submission" date="2014-04" db="EMBL/GenBank/DDBJ databases">
        <authorList>
            <consortium name="DOE Joint Genome Institute"/>
            <person name="Kuo A."/>
            <person name="Kohler A."/>
            <person name="Costa M.D."/>
            <person name="Nagy L.G."/>
            <person name="Floudas D."/>
            <person name="Copeland A."/>
            <person name="Barry K.W."/>
            <person name="Cichocki N."/>
            <person name="Veneault-Fourrey C."/>
            <person name="LaButti K."/>
            <person name="Lindquist E.A."/>
            <person name="Lipzen A."/>
            <person name="Lundell T."/>
            <person name="Morin E."/>
            <person name="Murat C."/>
            <person name="Sun H."/>
            <person name="Tunlid A."/>
            <person name="Henrissat B."/>
            <person name="Grigoriev I.V."/>
            <person name="Hibbett D.S."/>
            <person name="Martin F."/>
            <person name="Nordberg H.P."/>
            <person name="Cantor M.N."/>
            <person name="Hua S.X."/>
        </authorList>
    </citation>
    <scope>NUCLEOTIDE SEQUENCE [LARGE SCALE GENOMIC DNA]</scope>
    <source>
        <strain evidence="3 4">441</strain>
    </source>
</reference>
<reference evidence="4" key="2">
    <citation type="submission" date="2015-01" db="EMBL/GenBank/DDBJ databases">
        <title>Evolutionary Origins and Diversification of the Mycorrhizal Mutualists.</title>
        <authorList>
            <consortium name="DOE Joint Genome Institute"/>
            <consortium name="Mycorrhizal Genomics Consortium"/>
            <person name="Kohler A."/>
            <person name="Kuo A."/>
            <person name="Nagy L.G."/>
            <person name="Floudas D."/>
            <person name="Copeland A."/>
            <person name="Barry K.W."/>
            <person name="Cichocki N."/>
            <person name="Veneault-Fourrey C."/>
            <person name="LaButti K."/>
            <person name="Lindquist E.A."/>
            <person name="Lipzen A."/>
            <person name="Lundell T."/>
            <person name="Morin E."/>
            <person name="Murat C."/>
            <person name="Riley R."/>
            <person name="Ohm R."/>
            <person name="Sun H."/>
            <person name="Tunlid A."/>
            <person name="Henrissat B."/>
            <person name="Grigoriev I.V."/>
            <person name="Hibbett D.S."/>
            <person name="Martin F."/>
        </authorList>
    </citation>
    <scope>NUCLEOTIDE SEQUENCE [LARGE SCALE GENOMIC DNA]</scope>
    <source>
        <strain evidence="4">441</strain>
    </source>
</reference>
<feature type="transmembrane region" description="Helical" evidence="1">
    <location>
        <begin position="92"/>
        <end position="114"/>
    </location>
</feature>
<feature type="transmembrane region" description="Helical" evidence="1">
    <location>
        <begin position="181"/>
        <end position="203"/>
    </location>
</feature>
<keyword evidence="1" id="KW-0472">Membrane</keyword>
<evidence type="ECO:0000259" key="2">
    <source>
        <dbReference type="Pfam" id="PF20151"/>
    </source>
</evidence>
<evidence type="ECO:0000256" key="1">
    <source>
        <dbReference type="SAM" id="Phobius"/>
    </source>
</evidence>
<evidence type="ECO:0000313" key="4">
    <source>
        <dbReference type="Proteomes" id="UP000054018"/>
    </source>
</evidence>
<feature type="transmembrane region" description="Helical" evidence="1">
    <location>
        <begin position="240"/>
        <end position="259"/>
    </location>
</feature>
<dbReference type="HOGENOM" id="CLU_819189_0_0_1"/>
<keyword evidence="1" id="KW-0812">Transmembrane</keyword>
<dbReference type="InterPro" id="IPR045340">
    <property type="entry name" value="DUF6533"/>
</dbReference>